<accession>A0A131YMB1</accession>
<keyword evidence="4 9" id="KW-1133">Transmembrane helix</keyword>
<dbReference type="PANTHER" id="PTHR17613">
    <property type="entry name" value="CEREBRAL PROTEIN-11-RELATED"/>
    <property type="match status" value="1"/>
</dbReference>
<evidence type="ECO:0000256" key="2">
    <source>
        <dbReference type="ARBA" id="ARBA00008108"/>
    </source>
</evidence>
<proteinExistence type="inferred from homology"/>
<evidence type="ECO:0000256" key="5">
    <source>
        <dbReference type="ARBA" id="ARBA00023054"/>
    </source>
</evidence>
<feature type="region of interest" description="Disordered" evidence="8">
    <location>
        <begin position="258"/>
        <end position="318"/>
    </location>
</feature>
<sequence>MFRRFSLRGFEPLRDERNNETAPEAPGMKRKKSPQPGHRVLVPTADSPGPLSPLQHGPPPMRARGSSAGSLDDDMVADSTTLEGVGPAIVASASLLANGGAAAAEAGGGSAAATSADEVDTLLAHTPDLHRTRAALEHISHKIARTRELIKAEQTTRDDNVNEYLKLAANADRQQMQRIKSVFEKKNQKCAQSISQLQRKLEGYIRRKRELETHGATASSSWQPRDVLQNVGQGISGVVGNIKGGLSGLASVAHSSTDNKYASDEDSSSLTSESSQMASHHQGIVGGGMGSGAATASPRHPPLAPPQDQPSLLVGVASPSVAPPPLASTIGQTLVPEAELEPLLAELAERREECQRLAEEIEALKNQLHHECSYFSQALQEERYRYERLEEQMNDLIELHQNEMENLKQGMADMEEKVQYQSEERLRDVQELLENCQTRISRMEHQQHQQLQQLVSLDALDNSQARALGLKLVNVLLMLLQLALLLVSTIANIAMPFLQSRLRIITTALLILAIVSAAKQWQELSAWFRLQLNEALERWK</sequence>
<comment type="similarity">
    <text evidence="2">Belongs to the TEX28 family.</text>
</comment>
<dbReference type="AlphaFoldDB" id="A0A131YMB1"/>
<evidence type="ECO:0000256" key="1">
    <source>
        <dbReference type="ARBA" id="ARBA00004370"/>
    </source>
</evidence>
<dbReference type="EMBL" id="GEDV01008849">
    <property type="protein sequence ID" value="JAP79708.1"/>
    <property type="molecule type" value="Transcribed_RNA"/>
</dbReference>
<dbReference type="Pfam" id="PF10267">
    <property type="entry name" value="Tmemb_cc2"/>
    <property type="match status" value="1"/>
</dbReference>
<keyword evidence="6 9" id="KW-0472">Membrane</keyword>
<evidence type="ECO:0000313" key="10">
    <source>
        <dbReference type="EMBL" id="JAP79708.1"/>
    </source>
</evidence>
<evidence type="ECO:0000256" key="3">
    <source>
        <dbReference type="ARBA" id="ARBA00022692"/>
    </source>
</evidence>
<feature type="coiled-coil region" evidence="7">
    <location>
        <begin position="340"/>
        <end position="446"/>
    </location>
</feature>
<dbReference type="InterPro" id="IPR019394">
    <property type="entry name" value="TEX28/TMCC"/>
</dbReference>
<keyword evidence="5 7" id="KW-0175">Coiled coil</keyword>
<dbReference type="PANTHER" id="PTHR17613:SF14">
    <property type="entry name" value="DEMENTIN, ISOFORM H"/>
    <property type="match status" value="1"/>
</dbReference>
<feature type="transmembrane region" description="Helical" evidence="9">
    <location>
        <begin position="472"/>
        <end position="494"/>
    </location>
</feature>
<name>A0A131YMB1_RHIAP</name>
<evidence type="ECO:0000256" key="4">
    <source>
        <dbReference type="ARBA" id="ARBA00022989"/>
    </source>
</evidence>
<evidence type="ECO:0000256" key="8">
    <source>
        <dbReference type="SAM" id="MobiDB-lite"/>
    </source>
</evidence>
<evidence type="ECO:0000256" key="9">
    <source>
        <dbReference type="SAM" id="Phobius"/>
    </source>
</evidence>
<organism evidence="10">
    <name type="scientific">Rhipicephalus appendiculatus</name>
    <name type="common">Brown ear tick</name>
    <dbReference type="NCBI Taxonomy" id="34631"/>
    <lineage>
        <taxon>Eukaryota</taxon>
        <taxon>Metazoa</taxon>
        <taxon>Ecdysozoa</taxon>
        <taxon>Arthropoda</taxon>
        <taxon>Chelicerata</taxon>
        <taxon>Arachnida</taxon>
        <taxon>Acari</taxon>
        <taxon>Parasitiformes</taxon>
        <taxon>Ixodida</taxon>
        <taxon>Ixodoidea</taxon>
        <taxon>Ixodidae</taxon>
        <taxon>Rhipicephalinae</taxon>
        <taxon>Rhipicephalus</taxon>
        <taxon>Rhipicephalus</taxon>
    </lineage>
</organism>
<dbReference type="GO" id="GO:0016020">
    <property type="term" value="C:membrane"/>
    <property type="evidence" value="ECO:0007669"/>
    <property type="project" value="UniProtKB-SubCell"/>
</dbReference>
<feature type="compositionally biased region" description="Pro residues" evidence="8">
    <location>
        <begin position="299"/>
        <end position="308"/>
    </location>
</feature>
<protein>
    <submittedName>
        <fullName evidence="10">Transmembrane and coiled-coil domains protein</fullName>
    </submittedName>
</protein>
<evidence type="ECO:0000256" key="7">
    <source>
        <dbReference type="SAM" id="Coils"/>
    </source>
</evidence>
<evidence type="ECO:0000256" key="6">
    <source>
        <dbReference type="ARBA" id="ARBA00023136"/>
    </source>
</evidence>
<reference evidence="10" key="1">
    <citation type="journal article" date="2016" name="Ticks Tick Borne Dis.">
        <title>De novo assembly and annotation of the salivary gland transcriptome of Rhipicephalus appendiculatus male and female ticks during blood feeding.</title>
        <authorList>
            <person name="de Castro M.H."/>
            <person name="de Klerk D."/>
            <person name="Pienaar R."/>
            <person name="Latif A.A."/>
            <person name="Rees D.J."/>
            <person name="Mans B.J."/>
        </authorList>
    </citation>
    <scope>NUCLEOTIDE SEQUENCE</scope>
    <source>
        <tissue evidence="10">Salivary glands</tissue>
    </source>
</reference>
<keyword evidence="3 9" id="KW-0812">Transmembrane</keyword>
<dbReference type="GO" id="GO:0012505">
    <property type="term" value="C:endomembrane system"/>
    <property type="evidence" value="ECO:0007669"/>
    <property type="project" value="TreeGrafter"/>
</dbReference>
<feature type="region of interest" description="Disordered" evidence="8">
    <location>
        <begin position="1"/>
        <end position="74"/>
    </location>
</feature>
<comment type="subcellular location">
    <subcellularLocation>
        <location evidence="1">Membrane</location>
    </subcellularLocation>
</comment>